<name>A0ABQ3K5G1_9DEIO</name>
<evidence type="ECO:0000256" key="1">
    <source>
        <dbReference type="SAM" id="MobiDB-lite"/>
    </source>
</evidence>
<keyword evidence="5" id="KW-1185">Reference proteome</keyword>
<dbReference type="SUPFAM" id="SSF117074">
    <property type="entry name" value="Hypothetical protein PA1324"/>
    <property type="match status" value="1"/>
</dbReference>
<reference evidence="5" key="1">
    <citation type="journal article" date="2019" name="Int. J. Syst. Evol. Microbiol.">
        <title>The Global Catalogue of Microorganisms (GCM) 10K type strain sequencing project: providing services to taxonomists for standard genome sequencing and annotation.</title>
        <authorList>
            <consortium name="The Broad Institute Genomics Platform"/>
            <consortium name="The Broad Institute Genome Sequencing Center for Infectious Disease"/>
            <person name="Wu L."/>
            <person name="Ma J."/>
        </authorList>
    </citation>
    <scope>NUCLEOTIDE SEQUENCE [LARGE SCALE GENOMIC DNA]</scope>
    <source>
        <strain evidence="5">CGMCC 1.18439</strain>
    </source>
</reference>
<evidence type="ECO:0000313" key="5">
    <source>
        <dbReference type="Proteomes" id="UP000632154"/>
    </source>
</evidence>
<dbReference type="Gene3D" id="2.60.40.1170">
    <property type="entry name" value="Mu homology domain, subdomain B"/>
    <property type="match status" value="1"/>
</dbReference>
<dbReference type="Pfam" id="PF01345">
    <property type="entry name" value="DUF11"/>
    <property type="match status" value="2"/>
</dbReference>
<evidence type="ECO:0000259" key="3">
    <source>
        <dbReference type="Pfam" id="PF01345"/>
    </source>
</evidence>
<dbReference type="NCBIfam" id="TIGR01451">
    <property type="entry name" value="B_ant_repeat"/>
    <property type="match status" value="2"/>
</dbReference>
<feature type="region of interest" description="Disordered" evidence="1">
    <location>
        <begin position="926"/>
        <end position="945"/>
    </location>
</feature>
<dbReference type="InterPro" id="IPR013783">
    <property type="entry name" value="Ig-like_fold"/>
</dbReference>
<dbReference type="Gene3D" id="2.60.40.10">
    <property type="entry name" value="Immunoglobulins"/>
    <property type="match status" value="1"/>
</dbReference>
<feature type="domain" description="DUF11" evidence="3">
    <location>
        <begin position="587"/>
        <end position="720"/>
    </location>
</feature>
<comment type="caution">
    <text evidence="4">The sequence shown here is derived from an EMBL/GenBank/DDBJ whole genome shotgun (WGS) entry which is preliminary data.</text>
</comment>
<feature type="chain" id="PRO_5045204831" description="DUF11 domain-containing protein" evidence="2">
    <location>
        <begin position="24"/>
        <end position="945"/>
    </location>
</feature>
<dbReference type="InterPro" id="IPR001434">
    <property type="entry name" value="OmcB-like_DUF11"/>
</dbReference>
<dbReference type="InterPro" id="IPR047589">
    <property type="entry name" value="DUF11_rpt"/>
</dbReference>
<feature type="domain" description="DUF11" evidence="3">
    <location>
        <begin position="466"/>
        <end position="563"/>
    </location>
</feature>
<gene>
    <name evidence="4" type="ORF">GCM10017783_11220</name>
</gene>
<feature type="signal peptide" evidence="2">
    <location>
        <begin position="1"/>
        <end position="23"/>
    </location>
</feature>
<protein>
    <recommendedName>
        <fullName evidence="3">DUF11 domain-containing protein</fullName>
    </recommendedName>
</protein>
<proteinExistence type="predicted"/>
<dbReference type="PANTHER" id="PTHR34819">
    <property type="entry name" value="LARGE CYSTEINE-RICH PERIPLASMIC PROTEIN OMCB"/>
    <property type="match status" value="1"/>
</dbReference>
<dbReference type="RefSeq" id="WP_189642695.1">
    <property type="nucleotide sequence ID" value="NZ_BNAL01000010.1"/>
</dbReference>
<dbReference type="Gene3D" id="2.60.40.740">
    <property type="match status" value="1"/>
</dbReference>
<organism evidence="4 5">
    <name type="scientific">Deinococcus piscis</name>
    <dbReference type="NCBI Taxonomy" id="394230"/>
    <lineage>
        <taxon>Bacteria</taxon>
        <taxon>Thermotogati</taxon>
        <taxon>Deinococcota</taxon>
        <taxon>Deinococci</taxon>
        <taxon>Deinococcales</taxon>
        <taxon>Deinococcaceae</taxon>
        <taxon>Deinococcus</taxon>
    </lineage>
</organism>
<dbReference type="EMBL" id="BNAL01000010">
    <property type="protein sequence ID" value="GHG00760.1"/>
    <property type="molecule type" value="Genomic_DNA"/>
</dbReference>
<sequence length="945" mass="99550">MPRLFALSTLTLSGLLCAGPAFAQLTPSGTQITNQASAQFVDAKGQTAPLAYSNTVVTTVQEICAVSVLPNGSAASPAMTRTALPGDTVLFPYTLTNSGNTTSTFPVRTELETGNPQDIQLSAHVDLNGNGQIDPSEPAVQQVTLDAGASVTVLVRTATATTTEADSALINVVASCPGGASVDADNISALIIGTPPEIQVEKAFEPQLILPGQETTVRLRTVNSSDQESREVVLTDLLAEQLAGGLEFVAGSASASAGRIEYFDGGLWQATPPAQVRGVRLVLDRLAPGEAAELTFRMRAQEQADGQQFLNVATAQTSGRQSSANATLSVRYTPAVAIGPVGQATAEEGSPADTQTKPFAQAGEEVCFDHDLRNTGDVADLFTVTVTYPESQAGHVLYGPGKQPLAQPIYLEPGQQAYVQVCYTPVDQRPVTALITVAGERGTTNATTDYLRPLPQLVKTVVDPQEDRTVRVGDLVTYQLRVTNTYGAELHDVRISDPLPVAVDYVSSQPGGQVTGEPGAQVVHWDFASLAPGESRTVELTVRVTDRGQMGESVANTFNLVSTELPPVDGVPPVTSEPATVHLPIQIRVVKQASAQQANVGDRVTFTLTITNPSPVADLTPVRVVDVLADPASLDYIPGSSTISYGPQGAAPLADPVIGTRVLDCPLGNHQAGDEVSEVMQWTLPTLKAGQSATLTYDMRVEAGAAQQPSLRNFVLVTGTGPGGATDIAEDFSEAEITLNLQQFRPVGELIGQVYVDRNRSGTYDKGVDTPLNRARVVLAGGRIALTDQQGRYSFLNVPLGTHAVRLDPGTTPYLPLTMPQEGGLNGTQTVHVRGLTSADFPLAPLGGEIDVIRRTTLNAGPLTVHKTVARTAEGYSVTLTLSADRPLQGLRLNDPLPAGAQLLSGTPGFEGTLPAGERQVSYSFSYSGEPRSAVTDPQLEWRQP</sequence>
<evidence type="ECO:0000256" key="2">
    <source>
        <dbReference type="SAM" id="SignalP"/>
    </source>
</evidence>
<dbReference type="PANTHER" id="PTHR34819:SF3">
    <property type="entry name" value="CELL SURFACE PROTEIN"/>
    <property type="match status" value="1"/>
</dbReference>
<accession>A0ABQ3K5G1</accession>
<keyword evidence="2" id="KW-0732">Signal</keyword>
<evidence type="ECO:0000313" key="4">
    <source>
        <dbReference type="EMBL" id="GHG00760.1"/>
    </source>
</evidence>
<dbReference type="Proteomes" id="UP000632154">
    <property type="component" value="Unassembled WGS sequence"/>
</dbReference>
<dbReference type="InterPro" id="IPR051172">
    <property type="entry name" value="Chlamydia_OmcB"/>
</dbReference>